<dbReference type="AlphaFoldDB" id="A0A6H1ZAB2"/>
<proteinExistence type="predicted"/>
<reference evidence="1" key="1">
    <citation type="submission" date="2020-03" db="EMBL/GenBank/DDBJ databases">
        <title>The deep terrestrial virosphere.</title>
        <authorList>
            <person name="Holmfeldt K."/>
            <person name="Nilsson E."/>
            <person name="Simone D."/>
            <person name="Lopez-Fernandez M."/>
            <person name="Wu X."/>
            <person name="de Brujin I."/>
            <person name="Lundin D."/>
            <person name="Andersson A."/>
            <person name="Bertilsson S."/>
            <person name="Dopson M."/>
        </authorList>
    </citation>
    <scope>NUCLEOTIDE SEQUENCE</scope>
    <source>
        <strain evidence="1">TM448A00093</strain>
        <strain evidence="2">TM448B00906</strain>
    </source>
</reference>
<sequence length="73" mass="8623">MTINDNGRQVKRIWWNGANGDESLTTEGQRTLRFVGTYHGDRDEFWVEEYINNKQVAIHNCRYITSIEWAMEG</sequence>
<accession>A0A6H1ZAB2</accession>
<name>A0A6H1ZAB2_9ZZZZ</name>
<dbReference type="EMBL" id="MT143975">
    <property type="protein sequence ID" value="QJA44371.1"/>
    <property type="molecule type" value="Genomic_DNA"/>
</dbReference>
<evidence type="ECO:0000313" key="1">
    <source>
        <dbReference type="EMBL" id="QJA44371.1"/>
    </source>
</evidence>
<gene>
    <name evidence="1" type="ORF">TM448A00093_0101</name>
    <name evidence="2" type="ORF">TM448B00906_0012</name>
</gene>
<organism evidence="1">
    <name type="scientific">viral metagenome</name>
    <dbReference type="NCBI Taxonomy" id="1070528"/>
    <lineage>
        <taxon>unclassified sequences</taxon>
        <taxon>metagenomes</taxon>
        <taxon>organismal metagenomes</taxon>
    </lineage>
</organism>
<protein>
    <submittedName>
        <fullName evidence="1">Uncharacterized protein</fullName>
    </submittedName>
</protein>
<evidence type="ECO:0000313" key="2">
    <source>
        <dbReference type="EMBL" id="QJH97040.1"/>
    </source>
</evidence>
<dbReference type="EMBL" id="MT144671">
    <property type="protein sequence ID" value="QJH97040.1"/>
    <property type="molecule type" value="Genomic_DNA"/>
</dbReference>